<dbReference type="Pfam" id="PF02470">
    <property type="entry name" value="MlaD"/>
    <property type="match status" value="1"/>
</dbReference>
<dbReference type="InterPro" id="IPR024516">
    <property type="entry name" value="Mce_C"/>
</dbReference>
<evidence type="ECO:0000256" key="1">
    <source>
        <dbReference type="SAM" id="MobiDB-lite"/>
    </source>
</evidence>
<feature type="region of interest" description="Disordered" evidence="1">
    <location>
        <begin position="333"/>
        <end position="370"/>
    </location>
</feature>
<proteinExistence type="predicted"/>
<dbReference type="Proteomes" id="UP000515512">
    <property type="component" value="Chromosome"/>
</dbReference>
<evidence type="ECO:0000259" key="3">
    <source>
        <dbReference type="Pfam" id="PF11887"/>
    </source>
</evidence>
<evidence type="ECO:0000313" key="5">
    <source>
        <dbReference type="Proteomes" id="UP000515512"/>
    </source>
</evidence>
<dbReference type="InterPro" id="IPR005693">
    <property type="entry name" value="Mce"/>
</dbReference>
<dbReference type="AlphaFoldDB" id="A0A7D6VEB0"/>
<gene>
    <name evidence="4" type="ORF">H0264_18965</name>
</gene>
<dbReference type="InterPro" id="IPR052336">
    <property type="entry name" value="MlaD_Phospholipid_Transporter"/>
</dbReference>
<accession>A0A7D6VEB0</accession>
<dbReference type="Pfam" id="PF11887">
    <property type="entry name" value="Mce4_CUP1"/>
    <property type="match status" value="1"/>
</dbReference>
<name>A0A7D6VEB0_9NOCA</name>
<feature type="domain" description="Mce/MlaD" evidence="2">
    <location>
        <begin position="21"/>
        <end position="97"/>
    </location>
</feature>
<protein>
    <submittedName>
        <fullName evidence="4">MCE family protein</fullName>
    </submittedName>
</protein>
<keyword evidence="5" id="KW-1185">Reference proteome</keyword>
<evidence type="ECO:0000313" key="4">
    <source>
        <dbReference type="EMBL" id="QLY34501.1"/>
    </source>
</evidence>
<dbReference type="GO" id="GO:0005576">
    <property type="term" value="C:extracellular region"/>
    <property type="evidence" value="ECO:0007669"/>
    <property type="project" value="TreeGrafter"/>
</dbReference>
<reference evidence="4 5" key="1">
    <citation type="submission" date="2020-07" db="EMBL/GenBank/DDBJ databases">
        <authorList>
            <person name="Zhuang K."/>
            <person name="Ran Y."/>
        </authorList>
    </citation>
    <scope>NUCLEOTIDE SEQUENCE [LARGE SCALE GENOMIC DNA]</scope>
    <source>
        <strain evidence="4 5">WCH-YHL-001</strain>
    </source>
</reference>
<dbReference type="PANTHER" id="PTHR33371">
    <property type="entry name" value="INTERMEMBRANE PHOSPHOLIPID TRANSPORT SYSTEM BINDING PROTEIN MLAD-RELATED"/>
    <property type="match status" value="1"/>
</dbReference>
<dbReference type="PANTHER" id="PTHR33371:SF16">
    <property type="entry name" value="MCE-FAMILY PROTEIN MCE3F"/>
    <property type="match status" value="1"/>
</dbReference>
<organism evidence="4 5">
    <name type="scientific">Nocardia huaxiensis</name>
    <dbReference type="NCBI Taxonomy" id="2755382"/>
    <lineage>
        <taxon>Bacteria</taxon>
        <taxon>Bacillati</taxon>
        <taxon>Actinomycetota</taxon>
        <taxon>Actinomycetes</taxon>
        <taxon>Mycobacteriales</taxon>
        <taxon>Nocardiaceae</taxon>
        <taxon>Nocardia</taxon>
    </lineage>
</organism>
<feature type="domain" description="Mammalian cell entry C-terminal" evidence="3">
    <location>
        <begin position="133"/>
        <end position="275"/>
    </location>
</feature>
<dbReference type="KEGG" id="nhu:H0264_18965"/>
<sequence length="370" mass="39775">MVAGSAYLLVDTARVRLPGSTYAVTVHLDRSGGIQAGNDVTWRGYRVGSVRKVEITDGGAGIAAVADIDEKYRIPADTDIKVQALSGAGEQYIDFRPRTNAGPYLANGDVIAFDPARIGTPTPIWEALVHSDDLFAQIDPAKFEVILNQLDIALSGGKEQLKATIDGASLAVAGLDNLLPQTIGLIDNLRSISSTTSMAQPDLGTLTRNSSTLMAQVNAANAELRQLLDRAPEQIALTDRTLDRNMDPIQALLDNLTRIVRAAQLRTPALRALFPTLGPGTYAMGVPAHGNEFHTIIDIWLRPWCLYSTKPGSPYAVQDGTFSRWNYCVNPPADQQIRGSSNAPRPNVPDNGAHIPAGADPNERTLPPVR</sequence>
<evidence type="ECO:0000259" key="2">
    <source>
        <dbReference type="Pfam" id="PF02470"/>
    </source>
</evidence>
<dbReference type="EMBL" id="CP059399">
    <property type="protein sequence ID" value="QLY34501.1"/>
    <property type="molecule type" value="Genomic_DNA"/>
</dbReference>
<dbReference type="NCBIfam" id="TIGR00996">
    <property type="entry name" value="Mtu_fam_mce"/>
    <property type="match status" value="1"/>
</dbReference>
<dbReference type="InterPro" id="IPR003399">
    <property type="entry name" value="Mce/MlaD"/>
</dbReference>